<protein>
    <submittedName>
        <fullName evidence="2">Putative secreted protein</fullName>
    </submittedName>
</protein>
<evidence type="ECO:0000313" key="2">
    <source>
        <dbReference type="EMBL" id="MXU93748.1"/>
    </source>
</evidence>
<organism evidence="2">
    <name type="scientific">Ixodes ricinus</name>
    <name type="common">Common tick</name>
    <name type="synonym">Acarus ricinus</name>
    <dbReference type="NCBI Taxonomy" id="34613"/>
    <lineage>
        <taxon>Eukaryota</taxon>
        <taxon>Metazoa</taxon>
        <taxon>Ecdysozoa</taxon>
        <taxon>Arthropoda</taxon>
        <taxon>Chelicerata</taxon>
        <taxon>Arachnida</taxon>
        <taxon>Acari</taxon>
        <taxon>Parasitiformes</taxon>
        <taxon>Ixodida</taxon>
        <taxon>Ixodoidea</taxon>
        <taxon>Ixodidae</taxon>
        <taxon>Ixodinae</taxon>
        <taxon>Ixodes</taxon>
    </lineage>
</organism>
<accession>A0A6B0UWY6</accession>
<feature type="signal peptide" evidence="1">
    <location>
        <begin position="1"/>
        <end position="16"/>
    </location>
</feature>
<feature type="chain" id="PRO_5025503800" evidence="1">
    <location>
        <begin position="17"/>
        <end position="151"/>
    </location>
</feature>
<sequence>MGTMLLMSLFCTQCTALPKPSGCTVVLTKACSCTLSTSRVVLPPRGTGESAPHRYDRPCSTPNRCRLSLPTFTSSPWCWASGKCIVSRTYSATMPDRKLVSFLVKVRLSRLVPHLRASVCSEWPHELLAGSTVVVLSSTSTASLHLESLAR</sequence>
<dbReference type="AlphaFoldDB" id="A0A6B0UWY6"/>
<reference evidence="2" key="1">
    <citation type="submission" date="2019-12" db="EMBL/GenBank/DDBJ databases">
        <title>An insight into the sialome of adult female Ixodes ricinus ticks feeding for 6 days.</title>
        <authorList>
            <person name="Perner J."/>
            <person name="Ribeiro J.M.C."/>
        </authorList>
    </citation>
    <scope>NUCLEOTIDE SEQUENCE</scope>
    <source>
        <strain evidence="2">Semi-engorged</strain>
        <tissue evidence="2">Salivary glands</tissue>
    </source>
</reference>
<name>A0A6B0UWY6_IXORI</name>
<proteinExistence type="predicted"/>
<dbReference type="EMBL" id="GIFC01011665">
    <property type="protein sequence ID" value="MXU93748.1"/>
    <property type="molecule type" value="Transcribed_RNA"/>
</dbReference>
<keyword evidence="1" id="KW-0732">Signal</keyword>
<evidence type="ECO:0000256" key="1">
    <source>
        <dbReference type="SAM" id="SignalP"/>
    </source>
</evidence>